<protein>
    <submittedName>
        <fullName evidence="3">CAAX amino terminal protease self-immunity</fullName>
    </submittedName>
</protein>
<dbReference type="Pfam" id="PF02517">
    <property type="entry name" value="Rce1-like"/>
    <property type="match status" value="1"/>
</dbReference>
<dbReference type="Proteomes" id="UP000326711">
    <property type="component" value="Chromosome"/>
</dbReference>
<feature type="transmembrane region" description="Helical" evidence="1">
    <location>
        <begin position="233"/>
        <end position="254"/>
    </location>
</feature>
<dbReference type="RefSeq" id="WP_151902066.1">
    <property type="nucleotide sequence ID" value="NZ_CP045032.1"/>
</dbReference>
<organism evidence="3 4">
    <name type="scientific">Corynebacterium urogenitale</name>
    <dbReference type="NCBI Taxonomy" id="2487892"/>
    <lineage>
        <taxon>Bacteria</taxon>
        <taxon>Bacillati</taxon>
        <taxon>Actinomycetota</taxon>
        <taxon>Actinomycetes</taxon>
        <taxon>Mycobacteriales</taxon>
        <taxon>Corynebacteriaceae</taxon>
        <taxon>Corynebacterium</taxon>
    </lineage>
</organism>
<accession>A0A5J6Z7E5</accession>
<keyword evidence="1" id="KW-0812">Transmembrane</keyword>
<dbReference type="GO" id="GO:0004175">
    <property type="term" value="F:endopeptidase activity"/>
    <property type="evidence" value="ECO:0007669"/>
    <property type="project" value="UniProtKB-ARBA"/>
</dbReference>
<dbReference type="GO" id="GO:0080120">
    <property type="term" value="P:CAAX-box protein maturation"/>
    <property type="evidence" value="ECO:0007669"/>
    <property type="project" value="UniProtKB-ARBA"/>
</dbReference>
<dbReference type="GO" id="GO:0006508">
    <property type="term" value="P:proteolysis"/>
    <property type="evidence" value="ECO:0007669"/>
    <property type="project" value="UniProtKB-KW"/>
</dbReference>
<name>A0A5J6Z7E5_9CORY</name>
<keyword evidence="3" id="KW-0645">Protease</keyword>
<keyword evidence="4" id="KW-1185">Reference proteome</keyword>
<reference evidence="4" key="1">
    <citation type="submission" date="2019-10" db="EMBL/GenBank/DDBJ databases">
        <title>Complete genome sequence of Corynebacterium urogenitalis DSM 108747, isolated from the genital tract of a cow.</title>
        <authorList>
            <person name="Ruckert C."/>
            <person name="Ballas P."/>
            <person name="Wagener K."/>
            <person name="Drillich M."/>
            <person name="Kaempfer P."/>
            <person name="Busse H.-J."/>
            <person name="Ehling-Schulz M."/>
        </authorList>
    </citation>
    <scope>NUCLEOTIDE SEQUENCE [LARGE SCALE GENOMIC DNA]</scope>
    <source>
        <strain evidence="4">LMM 1652</strain>
    </source>
</reference>
<feature type="transmembrane region" description="Helical" evidence="1">
    <location>
        <begin position="72"/>
        <end position="93"/>
    </location>
</feature>
<dbReference type="OrthoDB" id="4453618at2"/>
<feature type="transmembrane region" description="Helical" evidence="1">
    <location>
        <begin position="114"/>
        <end position="137"/>
    </location>
</feature>
<evidence type="ECO:0000313" key="3">
    <source>
        <dbReference type="EMBL" id="QFQ01583.1"/>
    </source>
</evidence>
<evidence type="ECO:0000313" key="4">
    <source>
        <dbReference type="Proteomes" id="UP000326711"/>
    </source>
</evidence>
<feature type="transmembrane region" description="Helical" evidence="1">
    <location>
        <begin position="210"/>
        <end position="226"/>
    </location>
</feature>
<dbReference type="AlphaFoldDB" id="A0A5J6Z7E5"/>
<keyword evidence="3" id="KW-0378">Hydrolase</keyword>
<dbReference type="KEGG" id="cuo:CUROG_00910"/>
<evidence type="ECO:0000259" key="2">
    <source>
        <dbReference type="Pfam" id="PF02517"/>
    </source>
</evidence>
<dbReference type="InterPro" id="IPR003675">
    <property type="entry name" value="Rce1/LyrA-like_dom"/>
</dbReference>
<evidence type="ECO:0000256" key="1">
    <source>
        <dbReference type="SAM" id="Phobius"/>
    </source>
</evidence>
<feature type="domain" description="CAAX prenyl protease 2/Lysostaphin resistance protein A-like" evidence="2">
    <location>
        <begin position="155"/>
        <end position="245"/>
    </location>
</feature>
<gene>
    <name evidence="3" type="ORF">CUROG_00910</name>
</gene>
<keyword evidence="1" id="KW-0472">Membrane</keyword>
<proteinExistence type="predicted"/>
<dbReference type="EMBL" id="CP045032">
    <property type="protein sequence ID" value="QFQ01583.1"/>
    <property type="molecule type" value="Genomic_DNA"/>
</dbReference>
<feature type="transmembrane region" description="Helical" evidence="1">
    <location>
        <begin position="21"/>
        <end position="40"/>
    </location>
</feature>
<keyword evidence="1" id="KW-1133">Transmembrane helix</keyword>
<sequence length="260" mass="28830">MSTDTNTSFSSRTANGRALRWEIILVLAVTFGVSGLRSILRLIEALTDTRNLNEQTAELNSQQSHLPWLDPLMQIISSGVLFAWGGLALFLLLRHVPLRTNLAPRTIWRMRAKDWGHGAGLAAIIGVPGLLFYVTAVQLGLSKQIDPSAMEDSLWKLPLLVLNAWANGWAEEIVVVAWLATRLRQLRVSWVWVFAGSALLRGSYHLYQGISAGFGNIVMGLLYLWYWRKTGRIWPLIIAHGLIDTVAFVGYAMLGGVPGL</sequence>